<comment type="similarity">
    <text evidence="2 5">Belongs to the flagella basal body rod proteins family.</text>
</comment>
<dbReference type="Pfam" id="PF00460">
    <property type="entry name" value="Flg_bb_rod"/>
    <property type="match status" value="1"/>
</dbReference>
<gene>
    <name evidence="10" type="ORF">NSMM_350014</name>
</gene>
<dbReference type="GO" id="GO:0009425">
    <property type="term" value="C:bacterial-type flagellum basal body"/>
    <property type="evidence" value="ECO:0007669"/>
    <property type="project" value="UniProtKB-SubCell"/>
</dbReference>
<keyword evidence="11" id="KW-1185">Reference proteome</keyword>
<feature type="domain" description="Flagellar hook protein FlgE/F/G-like D1" evidence="9">
    <location>
        <begin position="83"/>
        <end position="132"/>
    </location>
</feature>
<evidence type="ECO:0000256" key="4">
    <source>
        <dbReference type="ARBA" id="ARBA00023143"/>
    </source>
</evidence>
<keyword evidence="10" id="KW-0282">Flagellum</keyword>
<comment type="function">
    <text evidence="5">A flexible structure which links the flagellar filament to the drive apparatus in the basal body.</text>
</comment>
<dbReference type="InterPro" id="IPR019776">
    <property type="entry name" value="Flagellar_basal_body_rod_CS"/>
</dbReference>
<dbReference type="InterPro" id="IPR011491">
    <property type="entry name" value="FlgE_D2"/>
</dbReference>
<dbReference type="STRING" id="51642.NSMM_350014"/>
<dbReference type="Pfam" id="PF22692">
    <property type="entry name" value="LlgE_F_G_D1"/>
    <property type="match status" value="1"/>
</dbReference>
<comment type="subcellular location">
    <subcellularLocation>
        <location evidence="1 5">Bacterial flagellum basal body</location>
    </subcellularLocation>
</comment>
<keyword evidence="10" id="KW-0969">Cilium</keyword>
<organism evidence="10 11">
    <name type="scientific">Nitrosomonas mobilis</name>
    <dbReference type="NCBI Taxonomy" id="51642"/>
    <lineage>
        <taxon>Bacteria</taxon>
        <taxon>Pseudomonadati</taxon>
        <taxon>Pseudomonadota</taxon>
        <taxon>Betaproteobacteria</taxon>
        <taxon>Nitrosomonadales</taxon>
        <taxon>Nitrosomonadaceae</taxon>
        <taxon>Nitrosomonas</taxon>
    </lineage>
</organism>
<keyword evidence="10" id="KW-0966">Cell projection</keyword>
<reference evidence="10 11" key="1">
    <citation type="submission" date="2016-10" db="EMBL/GenBank/DDBJ databases">
        <authorList>
            <person name="de Groot N.N."/>
        </authorList>
    </citation>
    <scope>NUCLEOTIDE SEQUENCE [LARGE SCALE GENOMIC DNA]</scope>
    <source>
        <strain evidence="10">1</strain>
    </source>
</reference>
<dbReference type="InterPro" id="IPR001444">
    <property type="entry name" value="Flag_bb_rod_N"/>
</dbReference>
<dbReference type="RefSeq" id="WP_090285182.1">
    <property type="nucleotide sequence ID" value="NZ_FMWO01000042.1"/>
</dbReference>
<dbReference type="InterPro" id="IPR020013">
    <property type="entry name" value="Flagellar_FlgE/F/G"/>
</dbReference>
<evidence type="ECO:0000256" key="3">
    <source>
        <dbReference type="ARBA" id="ARBA00019015"/>
    </source>
</evidence>
<evidence type="ECO:0000259" key="8">
    <source>
        <dbReference type="Pfam" id="PF07559"/>
    </source>
</evidence>
<feature type="domain" description="Flagellar basal body rod protein N-terminal" evidence="6">
    <location>
        <begin position="3"/>
        <end position="33"/>
    </location>
</feature>
<evidence type="ECO:0000256" key="5">
    <source>
        <dbReference type="RuleBase" id="RU362116"/>
    </source>
</evidence>
<name>A0A1G5SE70_9PROT</name>
<dbReference type="Pfam" id="PF07559">
    <property type="entry name" value="FlgE_D2"/>
    <property type="match status" value="1"/>
</dbReference>
<dbReference type="InterPro" id="IPR010930">
    <property type="entry name" value="Flg_bb/hook_C_dom"/>
</dbReference>
<dbReference type="EMBL" id="FMWO01000042">
    <property type="protein sequence ID" value="SCZ85150.1"/>
    <property type="molecule type" value="Genomic_DNA"/>
</dbReference>
<evidence type="ECO:0000256" key="2">
    <source>
        <dbReference type="ARBA" id="ARBA00009677"/>
    </source>
</evidence>
<evidence type="ECO:0000313" key="10">
    <source>
        <dbReference type="EMBL" id="SCZ85150.1"/>
    </source>
</evidence>
<dbReference type="PANTHER" id="PTHR30435">
    <property type="entry name" value="FLAGELLAR PROTEIN"/>
    <property type="match status" value="1"/>
</dbReference>
<keyword evidence="4 5" id="KW-0975">Bacterial flagellum</keyword>
<evidence type="ECO:0000256" key="1">
    <source>
        <dbReference type="ARBA" id="ARBA00004117"/>
    </source>
</evidence>
<dbReference type="GO" id="GO:0071978">
    <property type="term" value="P:bacterial-type flagellum-dependent swarming motility"/>
    <property type="evidence" value="ECO:0007669"/>
    <property type="project" value="TreeGrafter"/>
</dbReference>
<feature type="domain" description="Flagellar hook protein FlgE D2" evidence="8">
    <location>
        <begin position="161"/>
        <end position="313"/>
    </location>
</feature>
<dbReference type="OrthoDB" id="8578401at2"/>
<protein>
    <recommendedName>
        <fullName evidence="3 5">Flagellar hook protein FlgE</fullName>
    </recommendedName>
</protein>
<dbReference type="PROSITE" id="PS00588">
    <property type="entry name" value="FLAGELLA_BB_ROD"/>
    <property type="match status" value="1"/>
</dbReference>
<proteinExistence type="inferred from homology"/>
<dbReference type="GO" id="GO:0009424">
    <property type="term" value="C:bacterial-type flagellum hook"/>
    <property type="evidence" value="ECO:0007669"/>
    <property type="project" value="TreeGrafter"/>
</dbReference>
<dbReference type="NCBIfam" id="TIGR03506">
    <property type="entry name" value="FlgEFG_subfam"/>
    <property type="match status" value="1"/>
</dbReference>
<evidence type="ECO:0000259" key="6">
    <source>
        <dbReference type="Pfam" id="PF00460"/>
    </source>
</evidence>
<evidence type="ECO:0000259" key="9">
    <source>
        <dbReference type="Pfam" id="PF22692"/>
    </source>
</evidence>
<dbReference type="Proteomes" id="UP000198729">
    <property type="component" value="Unassembled WGS sequence"/>
</dbReference>
<sequence>MGFQHGLSGLKAAVTNLDVVGNNIANANVIGFKQSQAQFSDVFANSLGGAGSNQVGIGTQVAAIAQQFSQGNISNSSNPLDIAIVGGGFFRMSDNGAISYSRNGQFHLDSNGFLVNADNLNVTGFAANKSGQILADTPTNLQLSTAELTPQATSKFAAGVNLDSRIDVPASLPDFDATNPATYASSTSGAIFDSLGNSHTLTLFFQKSAPATWEVFATVDGATETDSITGTPGQPVGVTLGGSSSMTMNFDTNGALTAPAGPITASVNLPAIATNLGRADWGATAPLEFSFDLTSSTQFGSNFGVNKLSQDGFTSGRLAGFSVSDDGTINGNYTNGENATLGRVVLASFANTNGLKPFGRNQWLETADSGLPLVGLPSSGTLGSLQSAAVEEANVDLTTELVSLITAQRVYQANAKTIEAQDAVLQTLVNL</sequence>
<dbReference type="SUPFAM" id="SSF117143">
    <property type="entry name" value="Flagellar hook protein flgE"/>
    <property type="match status" value="1"/>
</dbReference>
<dbReference type="NCBIfam" id="NF004238">
    <property type="entry name" value="PRK05682.1-1"/>
    <property type="match status" value="1"/>
</dbReference>
<evidence type="ECO:0000259" key="7">
    <source>
        <dbReference type="Pfam" id="PF06429"/>
    </source>
</evidence>
<feature type="domain" description="Flagellar basal-body/hook protein C-terminal" evidence="7">
    <location>
        <begin position="387"/>
        <end position="431"/>
    </location>
</feature>
<dbReference type="AlphaFoldDB" id="A0A1G5SE70"/>
<dbReference type="Gene3D" id="2.60.98.20">
    <property type="entry name" value="Flagellar hook protein FlgE"/>
    <property type="match status" value="1"/>
</dbReference>
<dbReference type="InterPro" id="IPR053967">
    <property type="entry name" value="LlgE_F_G-like_D1"/>
</dbReference>
<dbReference type="PANTHER" id="PTHR30435:SF1">
    <property type="entry name" value="FLAGELLAR HOOK PROTEIN FLGE"/>
    <property type="match status" value="1"/>
</dbReference>
<dbReference type="InterPro" id="IPR037925">
    <property type="entry name" value="FlgE/F/G-like"/>
</dbReference>
<dbReference type="GO" id="GO:0005829">
    <property type="term" value="C:cytosol"/>
    <property type="evidence" value="ECO:0007669"/>
    <property type="project" value="TreeGrafter"/>
</dbReference>
<dbReference type="Pfam" id="PF06429">
    <property type="entry name" value="Flg_bbr_C"/>
    <property type="match status" value="1"/>
</dbReference>
<dbReference type="InterPro" id="IPR037058">
    <property type="entry name" value="Falgellar_hook_FlgE_sf"/>
</dbReference>
<accession>A0A1G5SE70</accession>
<evidence type="ECO:0000313" key="11">
    <source>
        <dbReference type="Proteomes" id="UP000198729"/>
    </source>
</evidence>